<dbReference type="Proteomes" id="UP001237642">
    <property type="component" value="Unassembled WGS sequence"/>
</dbReference>
<dbReference type="SUPFAM" id="SSF57756">
    <property type="entry name" value="Retrovirus zinc finger-like domains"/>
    <property type="match status" value="1"/>
</dbReference>
<accession>A0AAD8MHD6</accession>
<dbReference type="EMBL" id="JAUIZM010000007">
    <property type="protein sequence ID" value="KAK1372934.1"/>
    <property type="molecule type" value="Genomic_DNA"/>
</dbReference>
<organism evidence="2 3">
    <name type="scientific">Heracleum sosnowskyi</name>
    <dbReference type="NCBI Taxonomy" id="360622"/>
    <lineage>
        <taxon>Eukaryota</taxon>
        <taxon>Viridiplantae</taxon>
        <taxon>Streptophyta</taxon>
        <taxon>Embryophyta</taxon>
        <taxon>Tracheophyta</taxon>
        <taxon>Spermatophyta</taxon>
        <taxon>Magnoliopsida</taxon>
        <taxon>eudicotyledons</taxon>
        <taxon>Gunneridae</taxon>
        <taxon>Pentapetalae</taxon>
        <taxon>asterids</taxon>
        <taxon>campanulids</taxon>
        <taxon>Apiales</taxon>
        <taxon>Apiaceae</taxon>
        <taxon>Apioideae</taxon>
        <taxon>apioid superclade</taxon>
        <taxon>Tordylieae</taxon>
        <taxon>Tordyliinae</taxon>
        <taxon>Heracleum</taxon>
    </lineage>
</organism>
<feature type="region of interest" description="Disordered" evidence="1">
    <location>
        <begin position="16"/>
        <end position="44"/>
    </location>
</feature>
<protein>
    <recommendedName>
        <fullName evidence="4">CCHC-type domain-containing protein</fullName>
    </recommendedName>
</protein>
<evidence type="ECO:0008006" key="4">
    <source>
        <dbReference type="Google" id="ProtNLM"/>
    </source>
</evidence>
<evidence type="ECO:0000313" key="3">
    <source>
        <dbReference type="Proteomes" id="UP001237642"/>
    </source>
</evidence>
<proteinExistence type="predicted"/>
<dbReference type="AlphaFoldDB" id="A0AAD8MHD6"/>
<keyword evidence="3" id="KW-1185">Reference proteome</keyword>
<dbReference type="GO" id="GO:0003676">
    <property type="term" value="F:nucleic acid binding"/>
    <property type="evidence" value="ECO:0007669"/>
    <property type="project" value="InterPro"/>
</dbReference>
<evidence type="ECO:0000256" key="1">
    <source>
        <dbReference type="SAM" id="MobiDB-lite"/>
    </source>
</evidence>
<reference evidence="2" key="2">
    <citation type="submission" date="2023-05" db="EMBL/GenBank/DDBJ databases">
        <authorList>
            <person name="Schelkunov M.I."/>
        </authorList>
    </citation>
    <scope>NUCLEOTIDE SEQUENCE</scope>
    <source>
        <strain evidence="2">Hsosn_3</strain>
        <tissue evidence="2">Leaf</tissue>
    </source>
</reference>
<gene>
    <name evidence="2" type="ORF">POM88_029127</name>
</gene>
<sequence length="109" mass="12378">MNGEVHWKKSGYIVKPPFVHQQPGRPVAKKRHDGNDLKDLQKKTDDDGKVLKKKGYTSVRCSSCNQLGHNKRTCKDRQLSTTGDGRYLEEDTYQDCVLEMDLPDAPAMT</sequence>
<feature type="compositionally biased region" description="Basic and acidic residues" evidence="1">
    <location>
        <begin position="33"/>
        <end position="44"/>
    </location>
</feature>
<comment type="caution">
    <text evidence="2">The sequence shown here is derived from an EMBL/GenBank/DDBJ whole genome shotgun (WGS) entry which is preliminary data.</text>
</comment>
<name>A0AAD8MHD6_9APIA</name>
<dbReference type="InterPro" id="IPR036875">
    <property type="entry name" value="Znf_CCHC_sf"/>
</dbReference>
<dbReference type="GO" id="GO:0008270">
    <property type="term" value="F:zinc ion binding"/>
    <property type="evidence" value="ECO:0007669"/>
    <property type="project" value="InterPro"/>
</dbReference>
<evidence type="ECO:0000313" key="2">
    <source>
        <dbReference type="EMBL" id="KAK1372934.1"/>
    </source>
</evidence>
<reference evidence="2" key="1">
    <citation type="submission" date="2023-02" db="EMBL/GenBank/DDBJ databases">
        <title>Genome of toxic invasive species Heracleum sosnowskyi carries increased number of genes despite the absence of recent whole-genome duplications.</title>
        <authorList>
            <person name="Schelkunov M."/>
            <person name="Shtratnikova V."/>
            <person name="Makarenko M."/>
            <person name="Klepikova A."/>
            <person name="Omelchenko D."/>
            <person name="Novikova G."/>
            <person name="Obukhova E."/>
            <person name="Bogdanov V."/>
            <person name="Penin A."/>
            <person name="Logacheva M."/>
        </authorList>
    </citation>
    <scope>NUCLEOTIDE SEQUENCE</scope>
    <source>
        <strain evidence="2">Hsosn_3</strain>
        <tissue evidence="2">Leaf</tissue>
    </source>
</reference>